<name>A0A024EKX4_9PSED</name>
<dbReference type="AlphaFoldDB" id="A0A024EKX4"/>
<accession>A0A024EKX4</accession>
<organism evidence="1 2">
    <name type="scientific">Pseudomonas mandelii JR-1</name>
    <dbReference type="NCBI Taxonomy" id="1147786"/>
    <lineage>
        <taxon>Bacteria</taxon>
        <taxon>Pseudomonadati</taxon>
        <taxon>Pseudomonadota</taxon>
        <taxon>Gammaproteobacteria</taxon>
        <taxon>Pseudomonadales</taxon>
        <taxon>Pseudomonadaceae</taxon>
        <taxon>Pseudomonas</taxon>
    </lineage>
</organism>
<sequence length="55" mass="6272">MQLRFFEEVEFQTDLTSYGVGRVIAVYPITDEVKVLDEDGVEWTGPTDLVSPIHE</sequence>
<dbReference type="KEGG" id="pman:OU5_P0317"/>
<dbReference type="Proteomes" id="UP000026913">
    <property type="component" value="Plasmid unnamed"/>
</dbReference>
<keyword evidence="1" id="KW-0614">Plasmid</keyword>
<dbReference type="RefSeq" id="WP_158491255.1">
    <property type="nucleotide sequence ID" value="NZ_CP005961.1"/>
</dbReference>
<dbReference type="HOGENOM" id="CLU_3028975_0_0_6"/>
<gene>
    <name evidence="1" type="ORF">OU5_P0317</name>
</gene>
<evidence type="ECO:0000313" key="1">
    <source>
        <dbReference type="EMBL" id="AHZ73569.1"/>
    </source>
</evidence>
<protein>
    <submittedName>
        <fullName evidence="1">Uncharacterized protein</fullName>
    </submittedName>
</protein>
<proteinExistence type="predicted"/>
<evidence type="ECO:0000313" key="2">
    <source>
        <dbReference type="Proteomes" id="UP000026913"/>
    </source>
</evidence>
<geneLocation type="plasmid" evidence="2"/>
<dbReference type="EMBL" id="CP005961">
    <property type="protein sequence ID" value="AHZ73569.1"/>
    <property type="molecule type" value="Genomic_DNA"/>
</dbReference>
<reference evidence="1 2" key="1">
    <citation type="journal article" date="2012" name="J. Bacteriol.">
        <title>Genome sequence of cold-adapted Pseudomonas mandelii strain JR-1.</title>
        <authorList>
            <person name="Jang S.H."/>
            <person name="Kim J."/>
            <person name="Kim J."/>
            <person name="Hong S."/>
            <person name="Lee C."/>
        </authorList>
    </citation>
    <scope>NUCLEOTIDE SEQUENCE [LARGE SCALE GENOMIC DNA]</scope>
    <source>
        <strain evidence="1 2">JR-1</strain>
        <plasmid evidence="2">Plasmid</plasmid>
    </source>
</reference>
<dbReference type="OrthoDB" id="6930610at2"/>